<dbReference type="InterPro" id="IPR036427">
    <property type="entry name" value="Bromodomain-like_sf"/>
</dbReference>
<dbReference type="Gene3D" id="1.20.920.10">
    <property type="entry name" value="Bromodomain-like"/>
    <property type="match status" value="1"/>
</dbReference>
<dbReference type="Gene3D" id="3.40.309.10">
    <property type="entry name" value="Aldehyde Dehydrogenase, Chain A, domain 2"/>
    <property type="match status" value="1"/>
</dbReference>
<accession>A0A1D6FFQ3</accession>
<dbReference type="SMART" id="SM00297">
    <property type="entry name" value="BROMO"/>
    <property type="match status" value="1"/>
</dbReference>
<dbReference type="AlphaFoldDB" id="A0A1D6FFQ3"/>
<proteinExistence type="inferred from homology"/>
<keyword evidence="3" id="KW-0520">NAD</keyword>
<dbReference type="InterPro" id="IPR044638">
    <property type="entry name" value="ALDH7A1-like"/>
</dbReference>
<dbReference type="InterPro" id="IPR001487">
    <property type="entry name" value="Bromodomain"/>
</dbReference>
<dbReference type="InterPro" id="IPR015590">
    <property type="entry name" value="Aldehyde_DH_dom"/>
</dbReference>
<organism evidence="5">
    <name type="scientific">Zea mays</name>
    <name type="common">Maize</name>
    <dbReference type="NCBI Taxonomy" id="4577"/>
    <lineage>
        <taxon>Eukaryota</taxon>
        <taxon>Viridiplantae</taxon>
        <taxon>Streptophyta</taxon>
        <taxon>Embryophyta</taxon>
        <taxon>Tracheophyta</taxon>
        <taxon>Spermatophyta</taxon>
        <taxon>Magnoliopsida</taxon>
        <taxon>Liliopsida</taxon>
        <taxon>Poales</taxon>
        <taxon>Poaceae</taxon>
        <taxon>PACMAD clade</taxon>
        <taxon>Panicoideae</taxon>
        <taxon>Andropogonodae</taxon>
        <taxon>Andropogoneae</taxon>
        <taxon>Tripsacinae</taxon>
        <taxon>Zea</taxon>
    </lineage>
</organism>
<reference evidence="5" key="1">
    <citation type="submission" date="2015-12" db="EMBL/GenBank/DDBJ databases">
        <title>Update maize B73 reference genome by single molecule sequencing technologies.</title>
        <authorList>
            <consortium name="Maize Genome Sequencing Project"/>
            <person name="Ware D."/>
        </authorList>
    </citation>
    <scope>NUCLEOTIDE SEQUENCE</scope>
    <source>
        <tissue evidence="5">Seedling</tissue>
    </source>
</reference>
<dbReference type="InterPro" id="IPR016161">
    <property type="entry name" value="Ald_DH/histidinol_DH"/>
</dbReference>
<dbReference type="InterPro" id="IPR016162">
    <property type="entry name" value="Ald_DH_N"/>
</dbReference>
<protein>
    <submittedName>
        <fullName evidence="5">Aldehyde dehydrogenase family 7 member A1</fullName>
    </submittedName>
</protein>
<evidence type="ECO:0000256" key="4">
    <source>
        <dbReference type="ARBA" id="ARBA00023117"/>
    </source>
</evidence>
<dbReference type="SUPFAM" id="SSF47370">
    <property type="entry name" value="Bromodomain"/>
    <property type="match status" value="1"/>
</dbReference>
<keyword evidence="4" id="KW-0103">Bromodomain</keyword>
<evidence type="ECO:0000256" key="3">
    <source>
        <dbReference type="ARBA" id="ARBA00023027"/>
    </source>
</evidence>
<dbReference type="PRINTS" id="PR00503">
    <property type="entry name" value="BROMODOMAIN"/>
</dbReference>
<comment type="similarity">
    <text evidence="1">Belongs to the aldehyde dehydrogenase family.</text>
</comment>
<name>A0A1D6FFQ3_MAIZE</name>
<dbReference type="Gene3D" id="3.40.605.10">
    <property type="entry name" value="Aldehyde Dehydrogenase, Chain A, domain 1"/>
    <property type="match status" value="1"/>
</dbReference>
<evidence type="ECO:0000256" key="1">
    <source>
        <dbReference type="ARBA" id="ARBA00009986"/>
    </source>
</evidence>
<dbReference type="PANTHER" id="PTHR43521:SF1">
    <property type="entry name" value="ALPHA-AMINOADIPIC SEMIALDEHYDE DEHYDROGENASE"/>
    <property type="match status" value="1"/>
</dbReference>
<dbReference type="Pfam" id="PF00439">
    <property type="entry name" value="Bromodomain"/>
    <property type="match status" value="1"/>
</dbReference>
<dbReference type="InParanoid" id="A0A1D6FFQ3"/>
<dbReference type="InterPro" id="IPR016163">
    <property type="entry name" value="Ald_DH_C"/>
</dbReference>
<dbReference type="SUPFAM" id="SSF53720">
    <property type="entry name" value="ALDH-like"/>
    <property type="match status" value="1"/>
</dbReference>
<dbReference type="STRING" id="4577.A0A1D6FFQ3"/>
<gene>
    <name evidence="5" type="ORF">ZEAMMB73_Zm00001d008814</name>
</gene>
<dbReference type="SMR" id="A0A1D6FFQ3"/>
<sequence>MAPRVQETLKEAIEINNSVPQGLSSSMFTKRPDIIFKWLGPHGSDCGIVNVNIPTNGAEIGGAFGGEKAAGGGREAGSDSWKQYMRRATWLPTDENIANGQSLLVHDQRKYRSMLIYTNSTVWMIGGFAFIDVDVEYMQIPDYIDIIKTALDLGTIQKKLKYVSYTSAFDFVPDVRLTFNNAMTYIPCGHVVHDMAIQLNMMFENRWRTIEKLVSTATKKDV</sequence>
<dbReference type="GO" id="GO:0004029">
    <property type="term" value="F:aldehyde dehydrogenase (NAD+) activity"/>
    <property type="evidence" value="ECO:0007669"/>
    <property type="project" value="InterPro"/>
</dbReference>
<evidence type="ECO:0000256" key="2">
    <source>
        <dbReference type="ARBA" id="ARBA00023002"/>
    </source>
</evidence>
<dbReference type="PROSITE" id="PS50014">
    <property type="entry name" value="BROMODOMAIN_2"/>
    <property type="match status" value="1"/>
</dbReference>
<dbReference type="EMBL" id="CM000784">
    <property type="protein sequence ID" value="AQK90748.1"/>
    <property type="molecule type" value="Genomic_DNA"/>
</dbReference>
<keyword evidence="2" id="KW-0560">Oxidoreductase</keyword>
<evidence type="ECO:0000313" key="5">
    <source>
        <dbReference type="EMBL" id="AQK90748.1"/>
    </source>
</evidence>
<dbReference type="Pfam" id="PF00171">
    <property type="entry name" value="Aldedh"/>
    <property type="match status" value="1"/>
</dbReference>
<dbReference type="PANTHER" id="PTHR43521">
    <property type="entry name" value="ALPHA-AMINOADIPIC SEMIALDEHYDE DEHYDROGENASE"/>
    <property type="match status" value="1"/>
</dbReference>
<dbReference type="ExpressionAtlas" id="A0A1D6FFQ3">
    <property type="expression patterns" value="baseline and differential"/>
</dbReference>